<dbReference type="InterPro" id="IPR046335">
    <property type="entry name" value="LacI/GalR-like_sensor"/>
</dbReference>
<dbReference type="SUPFAM" id="SSF47413">
    <property type="entry name" value="lambda repressor-like DNA-binding domains"/>
    <property type="match status" value="1"/>
</dbReference>
<keyword evidence="3" id="KW-0804">Transcription</keyword>
<keyword evidence="2 6" id="KW-0238">DNA-binding</keyword>
<evidence type="ECO:0000256" key="3">
    <source>
        <dbReference type="ARBA" id="ARBA00023163"/>
    </source>
</evidence>
<dbReference type="Proteomes" id="UP000582643">
    <property type="component" value="Unassembled WGS sequence"/>
</dbReference>
<protein>
    <submittedName>
        <fullName evidence="6">DNA-binding LacI/PurR family transcriptional regulator</fullName>
    </submittedName>
</protein>
<dbReference type="InterPro" id="IPR028082">
    <property type="entry name" value="Peripla_BP_I"/>
</dbReference>
<evidence type="ECO:0000259" key="5">
    <source>
        <dbReference type="PROSITE" id="PS50932"/>
    </source>
</evidence>
<dbReference type="Gene3D" id="1.10.260.40">
    <property type="entry name" value="lambda repressor-like DNA-binding domains"/>
    <property type="match status" value="1"/>
</dbReference>
<feature type="compositionally biased region" description="Gly residues" evidence="4">
    <location>
        <begin position="11"/>
        <end position="20"/>
    </location>
</feature>
<keyword evidence="7" id="KW-1185">Reference proteome</keyword>
<dbReference type="PROSITE" id="PS50932">
    <property type="entry name" value="HTH_LACI_2"/>
    <property type="match status" value="1"/>
</dbReference>
<dbReference type="Gene3D" id="3.40.50.2300">
    <property type="match status" value="2"/>
</dbReference>
<dbReference type="InterPro" id="IPR000843">
    <property type="entry name" value="HTH_LacI"/>
</dbReference>
<evidence type="ECO:0000256" key="4">
    <source>
        <dbReference type="SAM" id="MobiDB-lite"/>
    </source>
</evidence>
<keyword evidence="1" id="KW-0805">Transcription regulation</keyword>
<sequence>MGRPKDTGRTAGAGRGAEGGRTVGIKDVARAAGLSITTVSHALNGKGQVSTRTRERVRQVAEELGYRPNPAAQVLLSGRTGVIGLAAGHQSSEPWERTYRPYYAAFTAGAMVEAVDRDYALVVVPVGPGTDLWTRIPMDGLIVVDPIAGDPVINEALRRGLAVVTDGRPIDPAHAELPYVQSDIVTGIGLVMDHLHDAGARRIGLLSGSELDSFTLDSEQTYAEWCTTRHLPAAVERTAPGEPARDAARRLLATRPDAVHALNRTYGEAVLAAAQALGLSIPGDLMVTVMDEVEPGTRPALTTLSLDPRRVGSACAAALIDRLTGAEPEPVTVPSRLVPGESTQRG</sequence>
<dbReference type="CDD" id="cd06267">
    <property type="entry name" value="PBP1_LacI_sugar_binding-like"/>
    <property type="match status" value="1"/>
</dbReference>
<dbReference type="EMBL" id="JACHJY010000002">
    <property type="protein sequence ID" value="MBB4980839.1"/>
    <property type="molecule type" value="Genomic_DNA"/>
</dbReference>
<dbReference type="GO" id="GO:0000976">
    <property type="term" value="F:transcription cis-regulatory region binding"/>
    <property type="evidence" value="ECO:0007669"/>
    <property type="project" value="TreeGrafter"/>
</dbReference>
<evidence type="ECO:0000256" key="2">
    <source>
        <dbReference type="ARBA" id="ARBA00023125"/>
    </source>
</evidence>
<proteinExistence type="predicted"/>
<dbReference type="InterPro" id="IPR010982">
    <property type="entry name" value="Lambda_DNA-bd_dom_sf"/>
</dbReference>
<reference evidence="6 7" key="1">
    <citation type="submission" date="2020-08" db="EMBL/GenBank/DDBJ databases">
        <title>Genomic Encyclopedia of Type Strains, Phase III (KMG-III): the genomes of soil and plant-associated and newly described type strains.</title>
        <authorList>
            <person name="Whitman W."/>
        </authorList>
    </citation>
    <scope>NUCLEOTIDE SEQUENCE [LARGE SCALE GENOMIC DNA]</scope>
    <source>
        <strain evidence="6 7">SFB5A</strain>
    </source>
</reference>
<dbReference type="SUPFAM" id="SSF53822">
    <property type="entry name" value="Periplasmic binding protein-like I"/>
    <property type="match status" value="1"/>
</dbReference>
<feature type="region of interest" description="Disordered" evidence="4">
    <location>
        <begin position="1"/>
        <end position="20"/>
    </location>
</feature>
<dbReference type="PANTHER" id="PTHR30146:SF153">
    <property type="entry name" value="LACTOSE OPERON REPRESSOR"/>
    <property type="match status" value="1"/>
</dbReference>
<comment type="caution">
    <text evidence="6">The sequence shown here is derived from an EMBL/GenBank/DDBJ whole genome shotgun (WGS) entry which is preliminary data.</text>
</comment>
<dbReference type="PANTHER" id="PTHR30146">
    <property type="entry name" value="LACI-RELATED TRANSCRIPTIONAL REPRESSOR"/>
    <property type="match status" value="1"/>
</dbReference>
<organism evidence="6 7">
    <name type="scientific">Streptomyces nymphaeiformis</name>
    <dbReference type="NCBI Taxonomy" id="2663842"/>
    <lineage>
        <taxon>Bacteria</taxon>
        <taxon>Bacillati</taxon>
        <taxon>Actinomycetota</taxon>
        <taxon>Actinomycetes</taxon>
        <taxon>Kitasatosporales</taxon>
        <taxon>Streptomycetaceae</taxon>
        <taxon>Streptomyces</taxon>
    </lineage>
</organism>
<dbReference type="Pfam" id="PF00356">
    <property type="entry name" value="LacI"/>
    <property type="match status" value="1"/>
</dbReference>
<accession>A0A7W7X9V2</accession>
<feature type="domain" description="HTH lacI-type" evidence="5">
    <location>
        <begin position="23"/>
        <end position="77"/>
    </location>
</feature>
<dbReference type="RefSeq" id="WP_116157086.1">
    <property type="nucleotide sequence ID" value="NZ_JACHJY010000002.1"/>
</dbReference>
<dbReference type="SMART" id="SM00354">
    <property type="entry name" value="HTH_LACI"/>
    <property type="match status" value="1"/>
</dbReference>
<gene>
    <name evidence="6" type="ORF">GGE06_001747</name>
</gene>
<dbReference type="CDD" id="cd01392">
    <property type="entry name" value="HTH_LacI"/>
    <property type="match status" value="1"/>
</dbReference>
<evidence type="ECO:0000313" key="6">
    <source>
        <dbReference type="EMBL" id="MBB4980839.1"/>
    </source>
</evidence>
<dbReference type="GO" id="GO:0003700">
    <property type="term" value="F:DNA-binding transcription factor activity"/>
    <property type="evidence" value="ECO:0007669"/>
    <property type="project" value="TreeGrafter"/>
</dbReference>
<evidence type="ECO:0000256" key="1">
    <source>
        <dbReference type="ARBA" id="ARBA00023015"/>
    </source>
</evidence>
<name>A0A7W7X9V2_9ACTN</name>
<dbReference type="Pfam" id="PF13377">
    <property type="entry name" value="Peripla_BP_3"/>
    <property type="match status" value="1"/>
</dbReference>
<dbReference type="AlphaFoldDB" id="A0A7W7X9V2"/>
<evidence type="ECO:0000313" key="7">
    <source>
        <dbReference type="Proteomes" id="UP000582643"/>
    </source>
</evidence>